<evidence type="ECO:0000256" key="4">
    <source>
        <dbReference type="ARBA" id="ARBA00022967"/>
    </source>
</evidence>
<reference evidence="7 8" key="1">
    <citation type="submission" date="2018-09" db="EMBL/GenBank/DDBJ databases">
        <title>Zymobacter palmae IAM14233 (=T109) whole genome analysis.</title>
        <authorList>
            <person name="Yanase H."/>
        </authorList>
    </citation>
    <scope>NUCLEOTIDE SEQUENCE [LARGE SCALE GENOMIC DNA]</scope>
    <source>
        <strain evidence="7 8">IAM14233</strain>
    </source>
</reference>
<keyword evidence="3" id="KW-0067">ATP-binding</keyword>
<dbReference type="EMBL" id="AP018933">
    <property type="protein sequence ID" value="BBG30466.1"/>
    <property type="molecule type" value="Genomic_DNA"/>
</dbReference>
<dbReference type="SMART" id="SM00382">
    <property type="entry name" value="AAA"/>
    <property type="match status" value="1"/>
</dbReference>
<dbReference type="PANTHER" id="PTHR42794:SF1">
    <property type="entry name" value="HEMIN IMPORT ATP-BINDING PROTEIN HMUV"/>
    <property type="match status" value="1"/>
</dbReference>
<dbReference type="Gene3D" id="3.40.50.300">
    <property type="entry name" value="P-loop containing nucleotide triphosphate hydrolases"/>
    <property type="match status" value="1"/>
</dbReference>
<keyword evidence="2" id="KW-0547">Nucleotide-binding</keyword>
<dbReference type="RefSeq" id="WP_027705991.1">
    <property type="nucleotide sequence ID" value="NZ_AP018933.1"/>
</dbReference>
<evidence type="ECO:0000313" key="7">
    <source>
        <dbReference type="EMBL" id="BBG30466.1"/>
    </source>
</evidence>
<dbReference type="InterPro" id="IPR017871">
    <property type="entry name" value="ABC_transporter-like_CS"/>
</dbReference>
<dbReference type="InterPro" id="IPR003593">
    <property type="entry name" value="AAA+_ATPase"/>
</dbReference>
<keyword evidence="4" id="KW-1278">Translocase</keyword>
<keyword evidence="8" id="KW-1185">Reference proteome</keyword>
<dbReference type="KEGG" id="zpl:ZBT109_1712"/>
<protein>
    <submittedName>
        <fullName evidence="7">ABC-type hemin transpor tsystem, ATPase</fullName>
    </submittedName>
</protein>
<keyword evidence="1" id="KW-0813">Transport</keyword>
<evidence type="ECO:0000256" key="2">
    <source>
        <dbReference type="ARBA" id="ARBA00022741"/>
    </source>
</evidence>
<name>A0A348HFR4_9GAMM</name>
<dbReference type="Pfam" id="PF00005">
    <property type="entry name" value="ABC_tran"/>
    <property type="match status" value="1"/>
</dbReference>
<dbReference type="OrthoDB" id="6461291at2"/>
<dbReference type="SUPFAM" id="SSF52540">
    <property type="entry name" value="P-loop containing nucleoside triphosphate hydrolases"/>
    <property type="match status" value="1"/>
</dbReference>
<proteinExistence type="predicted"/>
<dbReference type="GO" id="GO:0016887">
    <property type="term" value="F:ATP hydrolysis activity"/>
    <property type="evidence" value="ECO:0007669"/>
    <property type="project" value="InterPro"/>
</dbReference>
<dbReference type="PROSITE" id="PS00211">
    <property type="entry name" value="ABC_TRANSPORTER_1"/>
    <property type="match status" value="1"/>
</dbReference>
<dbReference type="InterPro" id="IPR003439">
    <property type="entry name" value="ABC_transporter-like_ATP-bd"/>
</dbReference>
<dbReference type="PROSITE" id="PS50893">
    <property type="entry name" value="ABC_TRANSPORTER_2"/>
    <property type="match status" value="1"/>
</dbReference>
<evidence type="ECO:0000313" key="8">
    <source>
        <dbReference type="Proteomes" id="UP000267342"/>
    </source>
</evidence>
<dbReference type="GO" id="GO:0005524">
    <property type="term" value="F:ATP binding"/>
    <property type="evidence" value="ECO:0007669"/>
    <property type="project" value="UniProtKB-KW"/>
</dbReference>
<evidence type="ECO:0000256" key="3">
    <source>
        <dbReference type="ARBA" id="ARBA00022840"/>
    </source>
</evidence>
<evidence type="ECO:0000259" key="6">
    <source>
        <dbReference type="PROSITE" id="PS50893"/>
    </source>
</evidence>
<comment type="function">
    <text evidence="5">Part of the ABC transporter complex HmuTUV involved in hemin import. Responsible for energy coupling to the transport system.</text>
</comment>
<evidence type="ECO:0000256" key="1">
    <source>
        <dbReference type="ARBA" id="ARBA00022448"/>
    </source>
</evidence>
<feature type="domain" description="ABC transporter" evidence="6">
    <location>
        <begin position="1"/>
        <end position="235"/>
    </location>
</feature>
<dbReference type="CDD" id="cd03214">
    <property type="entry name" value="ABC_Iron-Siderophores_B12_Hemin"/>
    <property type="match status" value="1"/>
</dbReference>
<accession>A0A348HFR4</accession>
<dbReference type="STRING" id="1123510.GCA_000620025_00902"/>
<evidence type="ECO:0000256" key="5">
    <source>
        <dbReference type="ARBA" id="ARBA00037066"/>
    </source>
</evidence>
<sequence length="250" mass="27369">MMTLDAITLAGTPHLAPLSDTLDTGELVGIIGPNGAGKSTLLSLLSGYRTPTMGQVMMDGVPLRSIPLEVLARQRALVAQREAEGFDWQVRDYLMLGNALDDSHQCSVLAAQLGLTNFLSRHLHTLSGGERQRVSIARALCQLHLLDTQAPSTRLLLLDEPTSALDIGQQQKLMRLLTRLTREYGLTIVCVLHDLSLAATYCHRLWLMDKGVRIAAGRVHDVIQPHIIANAFDADVTIDPIHLDILHLTP</sequence>
<dbReference type="PANTHER" id="PTHR42794">
    <property type="entry name" value="HEMIN IMPORT ATP-BINDING PROTEIN HMUV"/>
    <property type="match status" value="1"/>
</dbReference>
<dbReference type="AlphaFoldDB" id="A0A348HFR4"/>
<dbReference type="Proteomes" id="UP000267342">
    <property type="component" value="Chromosome"/>
</dbReference>
<organism evidence="7 8">
    <name type="scientific">Zymobacter palmae</name>
    <dbReference type="NCBI Taxonomy" id="33074"/>
    <lineage>
        <taxon>Bacteria</taxon>
        <taxon>Pseudomonadati</taxon>
        <taxon>Pseudomonadota</taxon>
        <taxon>Gammaproteobacteria</taxon>
        <taxon>Oceanospirillales</taxon>
        <taxon>Halomonadaceae</taxon>
        <taxon>Zymobacter group</taxon>
        <taxon>Zymobacter</taxon>
    </lineage>
</organism>
<dbReference type="InterPro" id="IPR027417">
    <property type="entry name" value="P-loop_NTPase"/>
</dbReference>
<gene>
    <name evidence="7" type="ORF">ZBT109_1712</name>
</gene>